<dbReference type="SUPFAM" id="SSF55804">
    <property type="entry name" value="Phoshotransferase/anion transport protein"/>
    <property type="match status" value="1"/>
</dbReference>
<gene>
    <name evidence="2" type="ORF">CMN54_09860</name>
</gene>
<reference evidence="3" key="1">
    <citation type="submission" date="2017-09" db="EMBL/GenBank/DDBJ databases">
        <title>The Reconstruction of 2,631 Draft Metagenome-Assembled Genomes from the Global Oceans.</title>
        <authorList>
            <person name="Tully B.J."/>
            <person name="Graham E.D."/>
            <person name="Heidelberg J.F."/>
        </authorList>
    </citation>
    <scope>NUCLEOTIDE SEQUENCE [LARGE SCALE GENOMIC DNA]</scope>
</reference>
<name>A0A2D6YKS7_9DELT</name>
<dbReference type="InterPro" id="IPR016152">
    <property type="entry name" value="PTrfase/Anion_transptr"/>
</dbReference>
<evidence type="ECO:0000313" key="2">
    <source>
        <dbReference type="EMBL" id="MAH63732.1"/>
    </source>
</evidence>
<organism evidence="2 3">
    <name type="scientific">SAR324 cluster bacterium</name>
    <dbReference type="NCBI Taxonomy" id="2024889"/>
    <lineage>
        <taxon>Bacteria</taxon>
        <taxon>Deltaproteobacteria</taxon>
        <taxon>SAR324 cluster</taxon>
    </lineage>
</organism>
<dbReference type="EMBL" id="NZEX01000110">
    <property type="protein sequence ID" value="MAH63732.1"/>
    <property type="molecule type" value="Genomic_DNA"/>
</dbReference>
<feature type="domain" description="PTS EIIA type-2" evidence="1">
    <location>
        <begin position="1"/>
        <end position="65"/>
    </location>
</feature>
<evidence type="ECO:0000313" key="3">
    <source>
        <dbReference type="Proteomes" id="UP000226525"/>
    </source>
</evidence>
<dbReference type="Gene3D" id="3.40.930.10">
    <property type="entry name" value="Mannitol-specific EII, Chain A"/>
    <property type="match status" value="1"/>
</dbReference>
<accession>A0A2D6YKS7</accession>
<protein>
    <recommendedName>
        <fullName evidence="1">PTS EIIA type-2 domain-containing protein</fullName>
    </recommendedName>
</protein>
<comment type="caution">
    <text evidence="2">The sequence shown here is derived from an EMBL/GenBank/DDBJ whole genome shotgun (WGS) entry which is preliminary data.</text>
</comment>
<proteinExistence type="predicted"/>
<dbReference type="PROSITE" id="PS51094">
    <property type="entry name" value="PTS_EIIA_TYPE_2"/>
    <property type="match status" value="1"/>
</dbReference>
<dbReference type="AlphaFoldDB" id="A0A2D6YKS7"/>
<sequence length="65" mass="7124">MSRDVAIPNAYSKNSYNSFCVVAIVPFTLHWESEKASVHLVFLVISPKDDPAIHLNILAEIAGIA</sequence>
<dbReference type="InterPro" id="IPR002178">
    <property type="entry name" value="PTS_EIIA_type-2_dom"/>
</dbReference>
<dbReference type="Pfam" id="PF00359">
    <property type="entry name" value="PTS_EIIA_2"/>
    <property type="match status" value="1"/>
</dbReference>
<evidence type="ECO:0000259" key="1">
    <source>
        <dbReference type="PROSITE" id="PS51094"/>
    </source>
</evidence>
<dbReference type="Proteomes" id="UP000226525">
    <property type="component" value="Unassembled WGS sequence"/>
</dbReference>